<protein>
    <submittedName>
        <fullName evidence="1">Uncharacterized protein</fullName>
    </submittedName>
</protein>
<dbReference type="EMBL" id="AJMT01000087">
    <property type="protein sequence ID" value="EIG29112.1"/>
    <property type="molecule type" value="Genomic_DNA"/>
</dbReference>
<name>I2NTF1_NEISI</name>
<evidence type="ECO:0000313" key="2">
    <source>
        <dbReference type="Proteomes" id="UP000004473"/>
    </source>
</evidence>
<gene>
    <name evidence="1" type="ORF">HMPREF1051_0874</name>
</gene>
<sequence length="44" mass="5474">MTFIGRVNHFLYTIPHWLVLLINFSQKGFKIFYFYNQLILLYFI</sequence>
<evidence type="ECO:0000313" key="1">
    <source>
        <dbReference type="EMBL" id="EIG29112.1"/>
    </source>
</evidence>
<dbReference type="PATRIC" id="fig|1095748.3.peg.1139"/>
<dbReference type="Proteomes" id="UP000004473">
    <property type="component" value="Unassembled WGS sequence"/>
</dbReference>
<accession>I2NTF1</accession>
<proteinExistence type="predicted"/>
<reference evidence="1 2" key="1">
    <citation type="submission" date="2012-04" db="EMBL/GenBank/DDBJ databases">
        <authorList>
            <person name="Harkins D.M."/>
            <person name="Madupu R."/>
            <person name="Durkin A.S."/>
            <person name="Torralba M."/>
            <person name="Methe B."/>
            <person name="Sutton G.G."/>
            <person name="Nelson K.E."/>
        </authorList>
    </citation>
    <scope>NUCLEOTIDE SEQUENCE [LARGE SCALE GENOMIC DNA]</scope>
    <source>
        <strain evidence="1 2">VK64</strain>
    </source>
</reference>
<organism evidence="1 2">
    <name type="scientific">Neisseria sicca VK64</name>
    <dbReference type="NCBI Taxonomy" id="1095748"/>
    <lineage>
        <taxon>Bacteria</taxon>
        <taxon>Pseudomonadati</taxon>
        <taxon>Pseudomonadota</taxon>
        <taxon>Betaproteobacteria</taxon>
        <taxon>Neisseriales</taxon>
        <taxon>Neisseriaceae</taxon>
        <taxon>Neisseria</taxon>
    </lineage>
</organism>
<comment type="caution">
    <text evidence="1">The sequence shown here is derived from an EMBL/GenBank/DDBJ whole genome shotgun (WGS) entry which is preliminary data.</text>
</comment>
<dbReference type="AlphaFoldDB" id="I2NTF1"/>